<keyword evidence="6" id="KW-0119">Carbohydrate metabolism</keyword>
<dbReference type="InterPro" id="IPR020583">
    <property type="entry name" value="Inositol_monoP_metal-BS"/>
</dbReference>
<comment type="similarity">
    <text evidence="7">Belongs to the inositol monophosphatase superfamily. FBPase class 4 family.</text>
</comment>
<feature type="binding site" evidence="8">
    <location>
        <position position="94"/>
    </location>
    <ligand>
        <name>Mg(2+)</name>
        <dbReference type="ChEBI" id="CHEBI:18420"/>
        <label>1</label>
        <note>catalytic</note>
    </ligand>
</feature>
<evidence type="ECO:0000256" key="7">
    <source>
        <dbReference type="ARBA" id="ARBA00038103"/>
    </source>
</evidence>
<sequence length="272" mass="29036">MSTLNISTTKALDVARESAERAGSIAMDLFRTDLEVDTKQGKTDVVTRADEEAQAAAVAVLEDAYPDAVIVGEEDDQQQAVPDEGMAWLIDPIDGTNNYVTGNRRWATSVACVVDGRPVAAVNTMPALGDTYVGTADGLRRNGSPSTVSERTDPETFRVAPIIWWPRDRRDEYAAASKAILTRFGDMLRFGSAQAALSLVAGGGIEGVVTNVEANPWDSVAGAAMVEWAGGTVTDLDGDDWHHDSRGLVASNGTAHDVVLDAAQEFDRVRDI</sequence>
<dbReference type="InterPro" id="IPR000760">
    <property type="entry name" value="Inositol_monophosphatase-like"/>
</dbReference>
<comment type="catalytic activity">
    <reaction evidence="1">
        <text>beta-D-fructose 1,6-bisphosphate + H2O = beta-D-fructose 6-phosphate + phosphate</text>
        <dbReference type="Rhea" id="RHEA:11064"/>
        <dbReference type="ChEBI" id="CHEBI:15377"/>
        <dbReference type="ChEBI" id="CHEBI:32966"/>
        <dbReference type="ChEBI" id="CHEBI:43474"/>
        <dbReference type="ChEBI" id="CHEBI:57634"/>
        <dbReference type="EC" id="3.1.3.11"/>
    </reaction>
</comment>
<reference evidence="9 10" key="1">
    <citation type="journal article" date="2019" name="Int. J. Syst. Evol. Microbiol.">
        <title>The Global Catalogue of Microorganisms (GCM) 10K type strain sequencing project: providing services to taxonomists for standard genome sequencing and annotation.</title>
        <authorList>
            <consortium name="The Broad Institute Genomics Platform"/>
            <consortium name="The Broad Institute Genome Sequencing Center for Infectious Disease"/>
            <person name="Wu L."/>
            <person name="Ma J."/>
        </authorList>
    </citation>
    <scope>NUCLEOTIDE SEQUENCE [LARGE SCALE GENOMIC DNA]</scope>
    <source>
        <strain evidence="9 10">JCM 30072</strain>
    </source>
</reference>
<dbReference type="PROSITE" id="PS00629">
    <property type="entry name" value="IMP_1"/>
    <property type="match status" value="1"/>
</dbReference>
<gene>
    <name evidence="9" type="ORF">ACFQQG_11740</name>
</gene>
<keyword evidence="4" id="KW-0378">Hydrolase</keyword>
<evidence type="ECO:0000313" key="10">
    <source>
        <dbReference type="Proteomes" id="UP001596445"/>
    </source>
</evidence>
<keyword evidence="5 8" id="KW-0460">Magnesium</keyword>
<dbReference type="PANTHER" id="PTHR20854:SF4">
    <property type="entry name" value="INOSITOL-1-MONOPHOSPHATASE-RELATED"/>
    <property type="match status" value="1"/>
</dbReference>
<evidence type="ECO:0000256" key="5">
    <source>
        <dbReference type="ARBA" id="ARBA00022842"/>
    </source>
</evidence>
<dbReference type="Gene3D" id="3.40.190.80">
    <property type="match status" value="1"/>
</dbReference>
<dbReference type="Pfam" id="PF00459">
    <property type="entry name" value="Inositol_P"/>
    <property type="match status" value="1"/>
</dbReference>
<feature type="binding site" evidence="8">
    <location>
        <position position="73"/>
    </location>
    <ligand>
        <name>Mg(2+)</name>
        <dbReference type="ChEBI" id="CHEBI:18420"/>
        <label>1</label>
        <note>catalytic</note>
    </ligand>
</feature>
<evidence type="ECO:0000256" key="6">
    <source>
        <dbReference type="ARBA" id="ARBA00023277"/>
    </source>
</evidence>
<dbReference type="AlphaFoldDB" id="A0ABD5VZM2"/>
<dbReference type="EMBL" id="JBHSZI010000001">
    <property type="protein sequence ID" value="MFC7058726.1"/>
    <property type="molecule type" value="Genomic_DNA"/>
</dbReference>
<evidence type="ECO:0000256" key="2">
    <source>
        <dbReference type="ARBA" id="ARBA00013093"/>
    </source>
</evidence>
<evidence type="ECO:0000256" key="3">
    <source>
        <dbReference type="ARBA" id="ARBA00022723"/>
    </source>
</evidence>
<name>A0ABD5VZM2_9EURY</name>
<feature type="binding site" evidence="8">
    <location>
        <position position="91"/>
    </location>
    <ligand>
        <name>Mg(2+)</name>
        <dbReference type="ChEBI" id="CHEBI:18420"/>
        <label>1</label>
        <note>catalytic</note>
    </ligand>
</feature>
<dbReference type="EC" id="3.1.3.11" evidence="2"/>
<dbReference type="GeneID" id="76630756"/>
<evidence type="ECO:0000256" key="4">
    <source>
        <dbReference type="ARBA" id="ARBA00022801"/>
    </source>
</evidence>
<keyword evidence="10" id="KW-1185">Reference proteome</keyword>
<keyword evidence="3 8" id="KW-0479">Metal-binding</keyword>
<accession>A0ABD5VZM2</accession>
<dbReference type="Proteomes" id="UP001596445">
    <property type="component" value="Unassembled WGS sequence"/>
</dbReference>
<dbReference type="GO" id="GO:0046872">
    <property type="term" value="F:metal ion binding"/>
    <property type="evidence" value="ECO:0007669"/>
    <property type="project" value="UniProtKB-KW"/>
</dbReference>
<evidence type="ECO:0000313" key="9">
    <source>
        <dbReference type="EMBL" id="MFC7058726.1"/>
    </source>
</evidence>
<organism evidence="9 10">
    <name type="scientific">Halovenus salina</name>
    <dbReference type="NCBI Taxonomy" id="1510225"/>
    <lineage>
        <taxon>Archaea</taxon>
        <taxon>Methanobacteriati</taxon>
        <taxon>Methanobacteriota</taxon>
        <taxon>Stenosarchaea group</taxon>
        <taxon>Halobacteria</taxon>
        <taxon>Halobacteriales</taxon>
        <taxon>Haloarculaceae</taxon>
        <taxon>Halovenus</taxon>
    </lineage>
</organism>
<dbReference type="Gene3D" id="3.30.540.10">
    <property type="entry name" value="Fructose-1,6-Bisphosphatase, subunit A, domain 1"/>
    <property type="match status" value="1"/>
</dbReference>
<dbReference type="SUPFAM" id="SSF56655">
    <property type="entry name" value="Carbohydrate phosphatase"/>
    <property type="match status" value="1"/>
</dbReference>
<evidence type="ECO:0000256" key="8">
    <source>
        <dbReference type="PIRSR" id="PIRSR600760-2"/>
    </source>
</evidence>
<dbReference type="GO" id="GO:0042132">
    <property type="term" value="F:fructose 1,6-bisphosphate 1-phosphatase activity"/>
    <property type="evidence" value="ECO:0007669"/>
    <property type="project" value="UniProtKB-EC"/>
</dbReference>
<feature type="binding site" evidence="8">
    <location>
        <position position="93"/>
    </location>
    <ligand>
        <name>Mg(2+)</name>
        <dbReference type="ChEBI" id="CHEBI:18420"/>
        <label>2</label>
    </ligand>
</feature>
<comment type="caution">
    <text evidence="9">The sequence shown here is derived from an EMBL/GenBank/DDBJ whole genome shotgun (WGS) entry which is preliminary data.</text>
</comment>
<dbReference type="PRINTS" id="PR00377">
    <property type="entry name" value="IMPHPHTASES"/>
</dbReference>
<dbReference type="CDD" id="cd01637">
    <property type="entry name" value="IMPase_like"/>
    <property type="match status" value="1"/>
</dbReference>
<feature type="binding site" evidence="8">
    <location>
        <position position="218"/>
    </location>
    <ligand>
        <name>Mg(2+)</name>
        <dbReference type="ChEBI" id="CHEBI:18420"/>
        <label>1</label>
        <note>catalytic</note>
    </ligand>
</feature>
<comment type="cofactor">
    <cofactor evidence="8">
        <name>Mg(2+)</name>
        <dbReference type="ChEBI" id="CHEBI:18420"/>
    </cofactor>
</comment>
<protein>
    <recommendedName>
        <fullName evidence="2">fructose-bisphosphatase</fullName>
        <ecNumber evidence="2">3.1.3.11</ecNumber>
    </recommendedName>
</protein>
<proteinExistence type="inferred from homology"/>
<evidence type="ECO:0000256" key="1">
    <source>
        <dbReference type="ARBA" id="ARBA00001273"/>
    </source>
</evidence>
<dbReference type="RefSeq" id="WP_267161452.1">
    <property type="nucleotide sequence ID" value="NZ_CP112972.1"/>
</dbReference>
<dbReference type="PANTHER" id="PTHR20854">
    <property type="entry name" value="INOSITOL MONOPHOSPHATASE"/>
    <property type="match status" value="1"/>
</dbReference>